<dbReference type="GO" id="GO:0003723">
    <property type="term" value="F:RNA binding"/>
    <property type="evidence" value="ECO:0007669"/>
    <property type="project" value="TreeGrafter"/>
</dbReference>
<keyword evidence="3" id="KW-0819">tRNA processing</keyword>
<dbReference type="STRING" id="1344416.A0A139AZH0"/>
<comment type="subcellular location">
    <subcellularLocation>
        <location evidence="1">Nucleus</location>
    </subcellularLocation>
</comment>
<dbReference type="SUPFAM" id="SSF89550">
    <property type="entry name" value="PHP domain-like"/>
    <property type="match status" value="1"/>
</dbReference>
<feature type="region of interest" description="Disordered" evidence="4">
    <location>
        <begin position="63"/>
        <end position="94"/>
    </location>
</feature>
<dbReference type="PANTHER" id="PTHR13031:SF0">
    <property type="entry name" value="RIBONUCLEASE P PROTEIN SUBUNIT P30"/>
    <property type="match status" value="1"/>
</dbReference>
<evidence type="ECO:0000256" key="1">
    <source>
        <dbReference type="ARBA" id="ARBA00004123"/>
    </source>
</evidence>
<dbReference type="EMBL" id="KQ965731">
    <property type="protein sequence ID" value="KXS22132.1"/>
    <property type="molecule type" value="Genomic_DNA"/>
</dbReference>
<evidence type="ECO:0000313" key="5">
    <source>
        <dbReference type="EMBL" id="KXS22132.1"/>
    </source>
</evidence>
<accession>A0A139AZH0</accession>
<evidence type="ECO:0000313" key="6">
    <source>
        <dbReference type="Proteomes" id="UP000070544"/>
    </source>
</evidence>
<evidence type="ECO:0000256" key="3">
    <source>
        <dbReference type="ARBA" id="ARBA00022694"/>
    </source>
</evidence>
<dbReference type="GO" id="GO:0008033">
    <property type="term" value="P:tRNA processing"/>
    <property type="evidence" value="ECO:0007669"/>
    <property type="project" value="UniProtKB-KW"/>
</dbReference>
<proteinExistence type="inferred from homology"/>
<feature type="region of interest" description="Disordered" evidence="4">
    <location>
        <begin position="301"/>
        <end position="376"/>
    </location>
</feature>
<organism evidence="5 6">
    <name type="scientific">Gonapodya prolifera (strain JEL478)</name>
    <name type="common">Monoblepharis prolifera</name>
    <dbReference type="NCBI Taxonomy" id="1344416"/>
    <lineage>
        <taxon>Eukaryota</taxon>
        <taxon>Fungi</taxon>
        <taxon>Fungi incertae sedis</taxon>
        <taxon>Chytridiomycota</taxon>
        <taxon>Chytridiomycota incertae sedis</taxon>
        <taxon>Monoblepharidomycetes</taxon>
        <taxon>Monoblepharidales</taxon>
        <taxon>Gonapodyaceae</taxon>
        <taxon>Gonapodya</taxon>
    </lineage>
</organism>
<dbReference type="PANTHER" id="PTHR13031">
    <property type="entry name" value="RIBONUCLEASE P SUBUNIT P30"/>
    <property type="match status" value="1"/>
</dbReference>
<feature type="compositionally biased region" description="Basic residues" evidence="4">
    <location>
        <begin position="366"/>
        <end position="376"/>
    </location>
</feature>
<evidence type="ECO:0000256" key="4">
    <source>
        <dbReference type="SAM" id="MobiDB-lite"/>
    </source>
</evidence>
<protein>
    <submittedName>
        <fullName evidence="5">PHP domain-like protein</fullName>
    </submittedName>
</protein>
<dbReference type="OMA" id="FEIDYAG"/>
<dbReference type="InterPro" id="IPR016195">
    <property type="entry name" value="Pol/histidinol_Pase-like"/>
</dbReference>
<evidence type="ECO:0000256" key="2">
    <source>
        <dbReference type="ARBA" id="ARBA00007331"/>
    </source>
</evidence>
<dbReference type="AlphaFoldDB" id="A0A139AZH0"/>
<keyword evidence="6" id="KW-1185">Reference proteome</keyword>
<dbReference type="GO" id="GO:0005655">
    <property type="term" value="C:nucleolar ribonuclease P complex"/>
    <property type="evidence" value="ECO:0007669"/>
    <property type="project" value="TreeGrafter"/>
</dbReference>
<sequence>MSFFDLNVPHPSNPPSAAETANLSRVVDQLCTLGFQVCAFNTTVTTKLPQNHVSPIKFLDAFRETAPPNDPPAPPSTTTQPSHPAPPDAGSHRGDLLRAKSSVHRSDLIPYTSDKSAKRIRQLSRITLVADDPGASYSFHNSPHLNAYDLIAVQPTSERMLQHVCSSWNIDIISFDLSSRLPFHLKPTTIGLAADRGIFFELALGPAVRDSGARKWLVSNAAQVVKACGGRNLIISGGWTRAIEVRGGHDLANLATLFGLSPSTARAALTTTCRALVARAESRRVTHRAAVAVSPTLVARPTLAQAPDRQKSARESASTSTAPGANGSPKPFTATSVSLPDEGKSDTNSKGQMKKRKGEDPEGGKSKKVKAGAKGM</sequence>
<dbReference type="Proteomes" id="UP000070544">
    <property type="component" value="Unassembled WGS sequence"/>
</dbReference>
<gene>
    <name evidence="5" type="ORF">M427DRAFT_26770</name>
</gene>
<reference evidence="5 6" key="1">
    <citation type="journal article" date="2015" name="Genome Biol. Evol.">
        <title>Phylogenomic analyses indicate that early fungi evolved digesting cell walls of algal ancestors of land plants.</title>
        <authorList>
            <person name="Chang Y."/>
            <person name="Wang S."/>
            <person name="Sekimoto S."/>
            <person name="Aerts A.L."/>
            <person name="Choi C."/>
            <person name="Clum A."/>
            <person name="LaButti K.M."/>
            <person name="Lindquist E.A."/>
            <person name="Yee Ngan C."/>
            <person name="Ohm R.A."/>
            <person name="Salamov A.A."/>
            <person name="Grigoriev I.V."/>
            <person name="Spatafora J.W."/>
            <person name="Berbee M.L."/>
        </authorList>
    </citation>
    <scope>NUCLEOTIDE SEQUENCE [LARGE SCALE GENOMIC DNA]</scope>
    <source>
        <strain evidence="5 6">JEL478</strain>
    </source>
</reference>
<dbReference type="InterPro" id="IPR002738">
    <property type="entry name" value="RNase_P_p30"/>
</dbReference>
<comment type="similarity">
    <text evidence="2">Belongs to the eukaryotic/archaeal RNase P protein component 3 family.</text>
</comment>
<name>A0A139AZH0_GONPJ</name>
<dbReference type="Gene3D" id="3.20.20.140">
    <property type="entry name" value="Metal-dependent hydrolases"/>
    <property type="match status" value="1"/>
</dbReference>
<dbReference type="OrthoDB" id="17948at2759"/>
<dbReference type="Pfam" id="PF01876">
    <property type="entry name" value="RNase_P_p30"/>
    <property type="match status" value="1"/>
</dbReference>